<evidence type="ECO:0000256" key="3">
    <source>
        <dbReference type="ARBA" id="ARBA00010497"/>
    </source>
</evidence>
<dbReference type="EC" id="2.5.1.59" evidence="4"/>
<reference evidence="14 15" key="1">
    <citation type="submission" date="2020-06" db="EMBL/GenBank/DDBJ databases">
        <authorList>
            <person name="Li R."/>
            <person name="Bekaert M."/>
        </authorList>
    </citation>
    <scope>NUCLEOTIDE SEQUENCE [LARGE SCALE GENOMIC DNA]</scope>
    <source>
        <strain evidence="15">wild</strain>
    </source>
</reference>
<evidence type="ECO:0000256" key="2">
    <source>
        <dbReference type="ARBA" id="ARBA00001947"/>
    </source>
</evidence>
<evidence type="ECO:0000256" key="6">
    <source>
        <dbReference type="ARBA" id="ARBA00022602"/>
    </source>
</evidence>
<organism evidence="14 15">
    <name type="scientific">Mytilus coruscus</name>
    <name type="common">Sea mussel</name>
    <dbReference type="NCBI Taxonomy" id="42192"/>
    <lineage>
        <taxon>Eukaryota</taxon>
        <taxon>Metazoa</taxon>
        <taxon>Spiralia</taxon>
        <taxon>Lophotrochozoa</taxon>
        <taxon>Mollusca</taxon>
        <taxon>Bivalvia</taxon>
        <taxon>Autobranchia</taxon>
        <taxon>Pteriomorphia</taxon>
        <taxon>Mytilida</taxon>
        <taxon>Mytiloidea</taxon>
        <taxon>Mytilidae</taxon>
        <taxon>Mytilinae</taxon>
        <taxon>Mytilus</taxon>
    </lineage>
</organism>
<evidence type="ECO:0000256" key="5">
    <source>
        <dbReference type="ARBA" id="ARBA00020603"/>
    </source>
</evidence>
<evidence type="ECO:0000256" key="1">
    <source>
        <dbReference type="ARBA" id="ARBA00001946"/>
    </source>
</evidence>
<evidence type="ECO:0000256" key="8">
    <source>
        <dbReference type="ARBA" id="ARBA00022723"/>
    </source>
</evidence>
<comment type="cofactor">
    <cofactor evidence="1">
        <name>Mg(2+)</name>
        <dbReference type="ChEBI" id="CHEBI:18420"/>
    </cofactor>
</comment>
<keyword evidence="10" id="KW-0862">Zinc</keyword>
<name>A0A6J8DUH9_MYTCO</name>
<keyword evidence="7" id="KW-0808">Transferase</keyword>
<dbReference type="GO" id="GO:0005953">
    <property type="term" value="C:CAAX-protein geranylgeranyltransferase complex"/>
    <property type="evidence" value="ECO:0007669"/>
    <property type="project" value="InterPro"/>
</dbReference>
<protein>
    <recommendedName>
        <fullName evidence="5">Geranylgeranyl transferase type-1 subunit beta</fullName>
        <ecNumber evidence="4">2.5.1.59</ecNumber>
    </recommendedName>
    <alternativeName>
        <fullName evidence="12">Geranylgeranyl transferase type I subunit beta</fullName>
    </alternativeName>
</protein>
<dbReference type="SUPFAM" id="SSF48239">
    <property type="entry name" value="Terpenoid cyclases/Protein prenyltransferases"/>
    <property type="match status" value="1"/>
</dbReference>
<evidence type="ECO:0000313" key="14">
    <source>
        <dbReference type="EMBL" id="CAC5412233.1"/>
    </source>
</evidence>
<sequence>MAQTFLKKKHIKFFERCLQILPSRYCSLDNNRMTVGFFGISGLDMLDSLDVLENDKENIINWIYSLQLLPDDIDSNIHQCGFRGSTTLGNPFKAEEARKHPIPLDSGHIANTYTALLSLIILGNDLSGVDKRSVTTGLRYLQQEDGSFCCVPEGSENDKRLVFCCVPEGSENDMRFVYCACCISYILDDWRGVNKDKAVQFIKNSMSYEGGIGQGPGTEAHGGSTFCAIAALVLMDKLYEAFNEKEIKRLKQWCISRQQTGFQGRPNKPVDTCYSFWVGATLKLLDMFELTDKGFNRGYMLETQNSITGGFAKWPDHTPDALHAYFGVCGMSLVGEEGIQPMHPALNVSQRAADHLENIHKLWQSKS</sequence>
<keyword evidence="6" id="KW-0637">Prenyltransferase</keyword>
<dbReference type="InterPro" id="IPR008930">
    <property type="entry name" value="Terpenoid_cyclase/PrenylTrfase"/>
</dbReference>
<evidence type="ECO:0000256" key="11">
    <source>
        <dbReference type="ARBA" id="ARBA00022842"/>
    </source>
</evidence>
<dbReference type="GO" id="GO:0004662">
    <property type="term" value="F:CAAX-protein geranylgeranyltransferase activity"/>
    <property type="evidence" value="ECO:0007669"/>
    <property type="project" value="UniProtKB-EC"/>
</dbReference>
<dbReference type="Proteomes" id="UP000507470">
    <property type="component" value="Unassembled WGS sequence"/>
</dbReference>
<evidence type="ECO:0000256" key="9">
    <source>
        <dbReference type="ARBA" id="ARBA00022737"/>
    </source>
</evidence>
<dbReference type="FunFam" id="1.50.10.20:FF:000081">
    <property type="entry name" value="Uncharacterized protein"/>
    <property type="match status" value="1"/>
</dbReference>
<feature type="domain" description="Prenyltransferase alpha-alpha toroid" evidence="13">
    <location>
        <begin position="5"/>
        <end position="348"/>
    </location>
</feature>
<dbReference type="OrthoDB" id="24893at2759"/>
<proteinExistence type="inferred from homology"/>
<evidence type="ECO:0000256" key="4">
    <source>
        <dbReference type="ARBA" id="ARBA00012700"/>
    </source>
</evidence>
<keyword evidence="9" id="KW-0677">Repeat</keyword>
<evidence type="ECO:0000256" key="10">
    <source>
        <dbReference type="ARBA" id="ARBA00022833"/>
    </source>
</evidence>
<evidence type="ECO:0000259" key="13">
    <source>
        <dbReference type="Pfam" id="PF00432"/>
    </source>
</evidence>
<keyword evidence="8" id="KW-0479">Metal-binding</keyword>
<evidence type="ECO:0000313" key="15">
    <source>
        <dbReference type="Proteomes" id="UP000507470"/>
    </source>
</evidence>
<accession>A0A6J8DUH9</accession>
<dbReference type="PANTHER" id="PTHR11774">
    <property type="entry name" value="GERANYLGERANYL TRANSFERASE TYPE BETA SUBUNIT"/>
    <property type="match status" value="1"/>
</dbReference>
<comment type="similarity">
    <text evidence="3">Belongs to the protein prenyltransferase subunit beta family.</text>
</comment>
<dbReference type="CDD" id="cd02895">
    <property type="entry name" value="GGTase-I"/>
    <property type="match status" value="1"/>
</dbReference>
<keyword evidence="15" id="KW-1185">Reference proteome</keyword>
<dbReference type="PANTHER" id="PTHR11774:SF4">
    <property type="entry name" value="GERANYLGERANYL TRANSFERASE TYPE-1 SUBUNIT BETA"/>
    <property type="match status" value="1"/>
</dbReference>
<keyword evidence="11" id="KW-0460">Magnesium</keyword>
<dbReference type="InterPro" id="IPR041960">
    <property type="entry name" value="GGTase_I_beta"/>
</dbReference>
<dbReference type="Gene3D" id="1.50.10.20">
    <property type="match status" value="1"/>
</dbReference>
<dbReference type="EMBL" id="CACVKT020007992">
    <property type="protein sequence ID" value="CAC5412233.1"/>
    <property type="molecule type" value="Genomic_DNA"/>
</dbReference>
<gene>
    <name evidence="14" type="ORF">MCOR_45235</name>
</gene>
<dbReference type="GO" id="GO:0046872">
    <property type="term" value="F:metal ion binding"/>
    <property type="evidence" value="ECO:0007669"/>
    <property type="project" value="UniProtKB-KW"/>
</dbReference>
<dbReference type="InterPro" id="IPR045089">
    <property type="entry name" value="PGGT1B-like"/>
</dbReference>
<dbReference type="InterPro" id="IPR001330">
    <property type="entry name" value="Prenyltrans"/>
</dbReference>
<evidence type="ECO:0000256" key="12">
    <source>
        <dbReference type="ARBA" id="ARBA00031713"/>
    </source>
</evidence>
<comment type="cofactor">
    <cofactor evidence="2">
        <name>Zn(2+)</name>
        <dbReference type="ChEBI" id="CHEBI:29105"/>
    </cofactor>
</comment>
<dbReference type="Pfam" id="PF00432">
    <property type="entry name" value="Prenyltrans"/>
    <property type="match status" value="1"/>
</dbReference>
<evidence type="ECO:0000256" key="7">
    <source>
        <dbReference type="ARBA" id="ARBA00022679"/>
    </source>
</evidence>
<dbReference type="AlphaFoldDB" id="A0A6J8DUH9"/>